<dbReference type="Proteomes" id="UP001597083">
    <property type="component" value="Unassembled WGS sequence"/>
</dbReference>
<evidence type="ECO:0000256" key="1">
    <source>
        <dbReference type="ARBA" id="ARBA00009320"/>
    </source>
</evidence>
<reference evidence="3" key="1">
    <citation type="journal article" date="2019" name="Int. J. Syst. Evol. Microbiol.">
        <title>The Global Catalogue of Microorganisms (GCM) 10K type strain sequencing project: providing services to taxonomists for standard genome sequencing and annotation.</title>
        <authorList>
            <consortium name="The Broad Institute Genomics Platform"/>
            <consortium name="The Broad Institute Genome Sequencing Center for Infectious Disease"/>
            <person name="Wu L."/>
            <person name="Ma J."/>
        </authorList>
    </citation>
    <scope>NUCLEOTIDE SEQUENCE [LARGE SCALE GENOMIC DNA]</scope>
    <source>
        <strain evidence="3">JCM 31696</strain>
    </source>
</reference>
<dbReference type="PANTHER" id="PTHR42743">
    <property type="entry name" value="AMINO-ACID AMINOTRANSFERASE"/>
    <property type="match status" value="1"/>
</dbReference>
<dbReference type="EMBL" id="JBHTIR010000266">
    <property type="protein sequence ID" value="MFD0851145.1"/>
    <property type="molecule type" value="Genomic_DNA"/>
</dbReference>
<dbReference type="GO" id="GO:0008483">
    <property type="term" value="F:transaminase activity"/>
    <property type="evidence" value="ECO:0007669"/>
    <property type="project" value="UniProtKB-KW"/>
</dbReference>
<keyword evidence="2" id="KW-0808">Transferase</keyword>
<evidence type="ECO:0000313" key="3">
    <source>
        <dbReference type="Proteomes" id="UP001597083"/>
    </source>
</evidence>
<comment type="similarity">
    <text evidence="1">Belongs to the class-IV pyridoxal-phosphate-dependent aminotransferase family.</text>
</comment>
<gene>
    <name evidence="2" type="ORF">ACFQ07_02865</name>
</gene>
<dbReference type="Pfam" id="PF01063">
    <property type="entry name" value="Aminotran_4"/>
    <property type="match status" value="1"/>
</dbReference>
<dbReference type="NCBIfam" id="NF006734">
    <property type="entry name" value="PRK09266.1"/>
    <property type="match status" value="1"/>
</dbReference>
<evidence type="ECO:0000313" key="2">
    <source>
        <dbReference type="EMBL" id="MFD0851145.1"/>
    </source>
</evidence>
<dbReference type="Gene3D" id="3.20.10.10">
    <property type="entry name" value="D-amino Acid Aminotransferase, subunit A, domain 2"/>
    <property type="match status" value="1"/>
</dbReference>
<dbReference type="PANTHER" id="PTHR42743:SF13">
    <property type="entry name" value="P-LOOP CONTAINING NUCLEOSIDE TRIPHOSPHATE HYDROLASE PROTEIN"/>
    <property type="match status" value="1"/>
</dbReference>
<sequence>MAELNGAPVGSDELKALALLNYGHFTSMRMEAGRIRGLSHHLERLVRDCRLLFGAELDRDEIREYVRHSTAGQEGSFVVRVTVFDPGLELGHPGASPSPKVLVTTRQAGTLPMPPLRVQTAQYVRDLPESKHVGLFSTIWHRRNAQLAGFDDCLFVDPEAYVSEGATWNIGFYDGEQVIWPNAEILTGVTMRLLQQVHDASSLAPVNVNDLPGMEAAFATNTTIGVRAITAIDGVEFPGEHPIFETLRKEYEEIPAEAV</sequence>
<dbReference type="InterPro" id="IPR001544">
    <property type="entry name" value="Aminotrans_IV"/>
</dbReference>
<comment type="caution">
    <text evidence="2">The sequence shown here is derived from an EMBL/GenBank/DDBJ whole genome shotgun (WGS) entry which is preliminary data.</text>
</comment>
<dbReference type="InterPro" id="IPR036038">
    <property type="entry name" value="Aminotransferase-like"/>
</dbReference>
<organism evidence="2 3">
    <name type="scientific">Actinomadura adrarensis</name>
    <dbReference type="NCBI Taxonomy" id="1819600"/>
    <lineage>
        <taxon>Bacteria</taxon>
        <taxon>Bacillati</taxon>
        <taxon>Actinomycetota</taxon>
        <taxon>Actinomycetes</taxon>
        <taxon>Streptosporangiales</taxon>
        <taxon>Thermomonosporaceae</taxon>
        <taxon>Actinomadura</taxon>
    </lineage>
</organism>
<dbReference type="InterPro" id="IPR043132">
    <property type="entry name" value="BCAT-like_C"/>
</dbReference>
<dbReference type="SUPFAM" id="SSF56752">
    <property type="entry name" value="D-aminoacid aminotransferase-like PLP-dependent enzymes"/>
    <property type="match status" value="1"/>
</dbReference>
<proteinExistence type="inferred from homology"/>
<name>A0ABW3CB39_9ACTN</name>
<keyword evidence="3" id="KW-1185">Reference proteome</keyword>
<dbReference type="InterPro" id="IPR043131">
    <property type="entry name" value="BCAT-like_N"/>
</dbReference>
<keyword evidence="2" id="KW-0032">Aminotransferase</keyword>
<accession>A0ABW3CB39</accession>
<dbReference type="InterPro" id="IPR050571">
    <property type="entry name" value="Class-IV_PLP-Dep_Aminotrnsfr"/>
</dbReference>
<dbReference type="Gene3D" id="3.30.470.10">
    <property type="match status" value="1"/>
</dbReference>
<protein>
    <submittedName>
        <fullName evidence="2">Aminotransferase class IV family protein</fullName>
    </submittedName>
</protein>